<organism evidence="4 5">
    <name type="scientific">Magallana gigas</name>
    <name type="common">Pacific oyster</name>
    <name type="synonym">Crassostrea gigas</name>
    <dbReference type="NCBI Taxonomy" id="29159"/>
    <lineage>
        <taxon>Eukaryota</taxon>
        <taxon>Metazoa</taxon>
        <taxon>Spiralia</taxon>
        <taxon>Lophotrochozoa</taxon>
        <taxon>Mollusca</taxon>
        <taxon>Bivalvia</taxon>
        <taxon>Autobranchia</taxon>
        <taxon>Pteriomorphia</taxon>
        <taxon>Ostreida</taxon>
        <taxon>Ostreoidea</taxon>
        <taxon>Ostreidae</taxon>
        <taxon>Magallana</taxon>
    </lineage>
</organism>
<dbReference type="AlphaFoldDB" id="A0A8W8M5W6"/>
<keyword evidence="5" id="KW-1185">Reference proteome</keyword>
<feature type="compositionally biased region" description="Acidic residues" evidence="1">
    <location>
        <begin position="478"/>
        <end position="488"/>
    </location>
</feature>
<dbReference type="PANTHER" id="PTHR39069:SF8">
    <property type="entry name" value="FI17111P1"/>
    <property type="match status" value="1"/>
</dbReference>
<name>A0A8W8M5W6_MAGGI</name>
<dbReference type="Pfam" id="PF01683">
    <property type="entry name" value="EB"/>
    <property type="match status" value="1"/>
</dbReference>
<keyword evidence="2" id="KW-1133">Transmembrane helix</keyword>
<dbReference type="InterPro" id="IPR006149">
    <property type="entry name" value="EB_dom"/>
</dbReference>
<keyword evidence="2" id="KW-0812">Transmembrane</keyword>
<dbReference type="PANTHER" id="PTHR39069">
    <property type="entry name" value="ECDYSONE-INDUCIBLE GENE E1, ISOFORM A"/>
    <property type="match status" value="1"/>
</dbReference>
<feature type="region of interest" description="Disordered" evidence="1">
    <location>
        <begin position="469"/>
        <end position="488"/>
    </location>
</feature>
<evidence type="ECO:0000259" key="3">
    <source>
        <dbReference type="Pfam" id="PF01683"/>
    </source>
</evidence>
<evidence type="ECO:0000313" key="4">
    <source>
        <dbReference type="EnsemblMetazoa" id="G30723.1:cds"/>
    </source>
</evidence>
<evidence type="ECO:0000256" key="1">
    <source>
        <dbReference type="SAM" id="MobiDB-lite"/>
    </source>
</evidence>
<protein>
    <recommendedName>
        <fullName evidence="3">EB domain-containing protein</fullName>
    </recommendedName>
</protein>
<evidence type="ECO:0000313" key="5">
    <source>
        <dbReference type="Proteomes" id="UP000005408"/>
    </source>
</evidence>
<accession>A0A8W8M5W6</accession>
<evidence type="ECO:0000256" key="2">
    <source>
        <dbReference type="SAM" id="Phobius"/>
    </source>
</evidence>
<sequence length="488" mass="54927">MATYRQVLSYALLNIFLKSSAEKLIRGNCLDKAFSFATYYDYNCYQSTRCYSFSENSAKDFFKRGSTLCNTTCEISLYFKNQNRNKLTSVSMVFESYNYSTPTGCSSSLDAQLVIDCSNLGREQLGILFKSDCKESNANCSNWDNFCVCHCDSGYFMYYGHCIKGNLVVGDLCESSLQCTGSEHSELCRDGVCICQKEYLEHNNSCYLNNVLEAGRCVLDTQCRETENNQSNRRCVNGRCVCEEGYAMINHTCHEANLSLNKSCIFNDQCSGSPYASCFGEKCSCIEGYQAVNSTDCVLSMHGLNEAMLKTESHESPRDNIRAILGALLGGLLFGIIITTGTVYVLYRRSRYSIHTRRKEPGVMYAANDTFDDGRDEDTFQNNVVANKSKDKQKKVLNVSPLTRPQELPEYSNMSEKESAMTTMDDVYNHLNEKGETQDEDTYDHACAAAKRSHLKDLDDYSNIHNMDDGTTMLGGTENDDYSTLEHN</sequence>
<feature type="transmembrane region" description="Helical" evidence="2">
    <location>
        <begin position="323"/>
        <end position="347"/>
    </location>
</feature>
<keyword evidence="2" id="KW-0472">Membrane</keyword>
<feature type="domain" description="EB" evidence="3">
    <location>
        <begin position="151"/>
        <end position="206"/>
    </location>
</feature>
<dbReference type="EnsemblMetazoa" id="G30723.1">
    <property type="protein sequence ID" value="G30723.1:cds"/>
    <property type="gene ID" value="G30723"/>
</dbReference>
<proteinExistence type="predicted"/>
<dbReference type="Proteomes" id="UP000005408">
    <property type="component" value="Unassembled WGS sequence"/>
</dbReference>
<reference evidence="4" key="1">
    <citation type="submission" date="2022-08" db="UniProtKB">
        <authorList>
            <consortium name="EnsemblMetazoa"/>
        </authorList>
    </citation>
    <scope>IDENTIFICATION</scope>
    <source>
        <strain evidence="4">05x7-T-G4-1.051#20</strain>
    </source>
</reference>